<name>A0A2X0SIH2_9PROT</name>
<proteinExistence type="inferred from homology"/>
<comment type="cofactor">
    <cofactor evidence="1 4">
        <name>(R)-lipoate</name>
        <dbReference type="ChEBI" id="CHEBI:83088"/>
    </cofactor>
</comment>
<evidence type="ECO:0000256" key="3">
    <source>
        <dbReference type="ARBA" id="ARBA00022823"/>
    </source>
</evidence>
<comment type="similarity">
    <text evidence="2 4">Belongs to the 2-oxoacid dehydrogenase family.</text>
</comment>
<dbReference type="InterPro" id="IPR004167">
    <property type="entry name" value="PSBD"/>
</dbReference>
<keyword evidence="3 4" id="KW-0450">Lipoyl</keyword>
<evidence type="ECO:0000256" key="1">
    <source>
        <dbReference type="ARBA" id="ARBA00001938"/>
    </source>
</evidence>
<dbReference type="Gene3D" id="3.30.559.10">
    <property type="entry name" value="Chloramphenicol acetyltransferase-like domain"/>
    <property type="match status" value="1"/>
</dbReference>
<dbReference type="SUPFAM" id="SSF51230">
    <property type="entry name" value="Single hybrid motif"/>
    <property type="match status" value="1"/>
</dbReference>
<evidence type="ECO:0000256" key="4">
    <source>
        <dbReference type="RuleBase" id="RU003423"/>
    </source>
</evidence>
<dbReference type="CDD" id="cd06849">
    <property type="entry name" value="lipoyl_domain"/>
    <property type="match status" value="1"/>
</dbReference>
<dbReference type="InterPro" id="IPR023213">
    <property type="entry name" value="CAT-like_dom_sf"/>
</dbReference>
<organism evidence="7">
    <name type="scientific">Candidatus Nitrotoga fabula</name>
    <dbReference type="NCBI Taxonomy" id="2182327"/>
    <lineage>
        <taxon>Bacteria</taxon>
        <taxon>Pseudomonadati</taxon>
        <taxon>Pseudomonadota</taxon>
        <taxon>Betaproteobacteria</taxon>
        <taxon>Nitrosomonadales</taxon>
        <taxon>Gallionellaceae</taxon>
        <taxon>Candidatus Nitrotoga</taxon>
    </lineage>
</organism>
<dbReference type="InterPro" id="IPR045257">
    <property type="entry name" value="E2/Pdx1"/>
</dbReference>
<keyword evidence="4 7" id="KW-0808">Transferase</keyword>
<evidence type="ECO:0000256" key="2">
    <source>
        <dbReference type="ARBA" id="ARBA00007317"/>
    </source>
</evidence>
<dbReference type="Pfam" id="PF00198">
    <property type="entry name" value="2-oxoacid_dh"/>
    <property type="match status" value="1"/>
</dbReference>
<dbReference type="GO" id="GO:0045254">
    <property type="term" value="C:pyruvate dehydrogenase complex"/>
    <property type="evidence" value="ECO:0007669"/>
    <property type="project" value="InterPro"/>
</dbReference>
<dbReference type="PROSITE" id="PS00189">
    <property type="entry name" value="LIPOYL"/>
    <property type="match status" value="1"/>
</dbReference>
<feature type="domain" description="Peripheral subunit-binding (PSBD)" evidence="6">
    <location>
        <begin position="125"/>
        <end position="162"/>
    </location>
</feature>
<protein>
    <recommendedName>
        <fullName evidence="4">Dihydrolipoamide acetyltransferase component of pyruvate dehydrogenase complex</fullName>
        <ecNumber evidence="4">2.3.1.-</ecNumber>
    </recommendedName>
</protein>
<dbReference type="Gene3D" id="4.10.320.10">
    <property type="entry name" value="E3-binding domain"/>
    <property type="match status" value="1"/>
</dbReference>
<evidence type="ECO:0000259" key="6">
    <source>
        <dbReference type="PROSITE" id="PS51826"/>
    </source>
</evidence>
<feature type="domain" description="Lipoyl-binding" evidence="5">
    <location>
        <begin position="1"/>
        <end position="76"/>
    </location>
</feature>
<dbReference type="InterPro" id="IPR003016">
    <property type="entry name" value="2-oxoA_DH_lipoyl-BS"/>
</dbReference>
<dbReference type="EC" id="2.3.1.-" evidence="4"/>
<dbReference type="PROSITE" id="PS50968">
    <property type="entry name" value="BIOTINYL_LIPOYL"/>
    <property type="match status" value="1"/>
</dbReference>
<dbReference type="SUPFAM" id="SSF52777">
    <property type="entry name" value="CoA-dependent acyltransferases"/>
    <property type="match status" value="1"/>
</dbReference>
<dbReference type="Pfam" id="PF00364">
    <property type="entry name" value="Biotin_lipoyl"/>
    <property type="match status" value="1"/>
</dbReference>
<keyword evidence="4 7" id="KW-0012">Acyltransferase</keyword>
<dbReference type="GO" id="GO:0016746">
    <property type="term" value="F:acyltransferase activity"/>
    <property type="evidence" value="ECO:0007669"/>
    <property type="project" value="UniProtKB-KW"/>
</dbReference>
<dbReference type="Gene3D" id="2.40.50.100">
    <property type="match status" value="1"/>
</dbReference>
<dbReference type="AlphaFoldDB" id="A0A2X0SIH2"/>
<gene>
    <name evidence="7" type="primary">pdhC</name>
    <name evidence="7" type="ORF">NITFAB_0294</name>
</gene>
<dbReference type="GO" id="GO:0006086">
    <property type="term" value="P:pyruvate decarboxylation to acetyl-CoA"/>
    <property type="evidence" value="ECO:0007669"/>
    <property type="project" value="InterPro"/>
</dbReference>
<accession>A0A2X0SIH2</accession>
<evidence type="ECO:0000313" key="7">
    <source>
        <dbReference type="EMBL" id="SPS04705.1"/>
    </source>
</evidence>
<dbReference type="PROSITE" id="PS51826">
    <property type="entry name" value="PSBD"/>
    <property type="match status" value="1"/>
</dbReference>
<dbReference type="PANTHER" id="PTHR23151:SF90">
    <property type="entry name" value="DIHYDROLIPOYLLYSINE-RESIDUE ACETYLTRANSFERASE COMPONENT OF PYRUVATE DEHYDROGENASE COMPLEX, MITOCHONDRIAL-RELATED"/>
    <property type="match status" value="1"/>
</dbReference>
<dbReference type="PANTHER" id="PTHR23151">
    <property type="entry name" value="DIHYDROLIPOAMIDE ACETYL/SUCCINYL-TRANSFERASE-RELATED"/>
    <property type="match status" value="1"/>
</dbReference>
<reference evidence="7" key="1">
    <citation type="submission" date="2018-05" db="EMBL/GenBank/DDBJ databases">
        <authorList>
            <person name="Lanie J.A."/>
            <person name="Ng W.-L."/>
            <person name="Kazmierczak K.M."/>
            <person name="Andrzejewski T.M."/>
            <person name="Davidsen T.M."/>
            <person name="Wayne K.J."/>
            <person name="Tettelin H."/>
            <person name="Glass J.I."/>
            <person name="Rusch D."/>
            <person name="Podicherti R."/>
            <person name="Tsui H.-C.T."/>
            <person name="Winkler M.E."/>
        </authorList>
    </citation>
    <scope>NUCLEOTIDE SEQUENCE</scope>
    <source>
        <strain evidence="7">KNB</strain>
    </source>
</reference>
<dbReference type="InterPro" id="IPR001078">
    <property type="entry name" value="2-oxoacid_DH_actylTfrase"/>
</dbReference>
<dbReference type="EMBL" id="LS423452">
    <property type="protein sequence ID" value="SPS04705.1"/>
    <property type="molecule type" value="Genomic_DNA"/>
</dbReference>
<dbReference type="InterPro" id="IPR000089">
    <property type="entry name" value="Biotin_lipoyl"/>
</dbReference>
<dbReference type="InterPro" id="IPR036625">
    <property type="entry name" value="E3-bd_dom_sf"/>
</dbReference>
<evidence type="ECO:0000259" key="5">
    <source>
        <dbReference type="PROSITE" id="PS50968"/>
    </source>
</evidence>
<dbReference type="Pfam" id="PF02817">
    <property type="entry name" value="E3_binding"/>
    <property type="match status" value="1"/>
</dbReference>
<keyword evidence="7" id="KW-0670">Pyruvate</keyword>
<sequence>MYEFRMPSLGADMEAGTLVEWLVRPGDEVKRGQVVAVVETQKGAVDVEIWETGTVDQILVESGRKVPVGELLALLRTAGEPVAGAQDISGLQEAAGVEAASALSGTSPSRAGIPPVSGISLVRPRVSPSARKLAEELGVEIASLQVAEPGTEISRADIERAAQAAMKAQPAIQPASSDWQSQMRKAIAAAMARSKREIPHYYLATDIDMSAVSAWLSSENLKRDVTRRLLPVIPCMKALALALREVPELNGFWIDGTFRPSAAVHLGMAISMRGGGLVAPAIHDADKKSLDQLMADLRDLITRVRGGRLRSSEMSDPTVTFTNLGEQGVDGVFGVIYPPQVAIIGLGKTSEKPWVDQGAVVARKVATATLAADHRASDGHSGGLFLAALGKLLQEPERLR</sequence>
<dbReference type="InterPro" id="IPR011053">
    <property type="entry name" value="Single_hybrid_motif"/>
</dbReference>